<organism evidence="2 3">
    <name type="scientific">Altererythrobacter litoralis</name>
    <dbReference type="NCBI Taxonomy" id="3113904"/>
    <lineage>
        <taxon>Bacteria</taxon>
        <taxon>Pseudomonadati</taxon>
        <taxon>Pseudomonadota</taxon>
        <taxon>Alphaproteobacteria</taxon>
        <taxon>Sphingomonadales</taxon>
        <taxon>Erythrobacteraceae</taxon>
        <taxon>Altererythrobacter</taxon>
    </lineage>
</organism>
<sequence length="390" mass="41713">MLSTLELTQGGRPRAFQRLGGRFLLSWQVDLARDLGCSRIVCLADGESEQLDEVREQVEGFGLDFQMVRGPLPLVGLLTADQELVVIADGLVADRELVRELMGQGRGVVALPDDVGIEAGFERIDASHAWGGIIVTRANIAQQLADMPPDSDTISLLLRLALQAGTRLIPLDEEALESGDWLLVRERAALAQREETLLDRSVEQVSWSAPGLALSRRLARALAPDGLERGGTIAMVLGALGLVGAIASASYDYAFPAVASFLAGSFAFASGEALAGLKSRLRGTGGAASRARLLHNLLDLALLAVLTLPATAYNALERVFLPLMLIGLLRLAATLAPARGENAWRDRTSVAFVLLVSAWFGSLEQTMAALCVATLGFCLFFRRKSQITLA</sequence>
<protein>
    <submittedName>
        <fullName evidence="2">Uncharacterized protein</fullName>
    </submittedName>
</protein>
<keyword evidence="1" id="KW-1133">Transmembrane helix</keyword>
<keyword evidence="3" id="KW-1185">Reference proteome</keyword>
<evidence type="ECO:0000256" key="1">
    <source>
        <dbReference type="SAM" id="Phobius"/>
    </source>
</evidence>
<evidence type="ECO:0000313" key="3">
    <source>
        <dbReference type="Proteomes" id="UP001343492"/>
    </source>
</evidence>
<dbReference type="EMBL" id="JAZDQV010000001">
    <property type="protein sequence ID" value="MEE1876350.1"/>
    <property type="molecule type" value="Genomic_DNA"/>
</dbReference>
<dbReference type="RefSeq" id="WP_354143457.1">
    <property type="nucleotide sequence ID" value="NZ_JAZDQV010000001.1"/>
</dbReference>
<accession>A0ABU7GB95</accession>
<feature type="transmembrane region" description="Helical" evidence="1">
    <location>
        <begin position="226"/>
        <end position="247"/>
    </location>
</feature>
<comment type="caution">
    <text evidence="2">The sequence shown here is derived from an EMBL/GenBank/DDBJ whole genome shotgun (WGS) entry which is preliminary data.</text>
</comment>
<keyword evidence="1" id="KW-0812">Transmembrane</keyword>
<dbReference type="InterPro" id="IPR029044">
    <property type="entry name" value="Nucleotide-diphossugar_trans"/>
</dbReference>
<feature type="transmembrane region" description="Helical" evidence="1">
    <location>
        <begin position="296"/>
        <end position="313"/>
    </location>
</feature>
<name>A0ABU7GB95_9SPHN</name>
<dbReference type="Proteomes" id="UP001343492">
    <property type="component" value="Unassembled WGS sequence"/>
</dbReference>
<keyword evidence="1" id="KW-0472">Membrane</keyword>
<evidence type="ECO:0000313" key="2">
    <source>
        <dbReference type="EMBL" id="MEE1876350.1"/>
    </source>
</evidence>
<gene>
    <name evidence="2" type="ORF">VRS74_01455</name>
</gene>
<proteinExistence type="predicted"/>
<dbReference type="SUPFAM" id="SSF53448">
    <property type="entry name" value="Nucleotide-diphospho-sugar transferases"/>
    <property type="match status" value="1"/>
</dbReference>
<feature type="transmembrane region" description="Helical" evidence="1">
    <location>
        <begin position="253"/>
        <end position="275"/>
    </location>
</feature>
<feature type="transmembrane region" description="Helical" evidence="1">
    <location>
        <begin position="350"/>
        <end position="382"/>
    </location>
</feature>
<reference evidence="2 3" key="1">
    <citation type="submission" date="2024-01" db="EMBL/GenBank/DDBJ databases">
        <title>The genome sequence of Erythrobacteraceae sp. strain 1XM1-14.</title>
        <authorList>
            <person name="Liu Y."/>
        </authorList>
    </citation>
    <scope>NUCLEOTIDE SEQUENCE [LARGE SCALE GENOMIC DNA]</scope>
    <source>
        <strain evidence="2 3">1XM1-14</strain>
    </source>
</reference>